<gene>
    <name evidence="2" type="ORF">LMG28688_05722</name>
</gene>
<dbReference type="EMBL" id="CADIKL010000039">
    <property type="protein sequence ID" value="CAB3803180.1"/>
    <property type="molecule type" value="Genomic_DNA"/>
</dbReference>
<proteinExistence type="predicted"/>
<keyword evidence="3" id="KW-1185">Reference proteome</keyword>
<protein>
    <submittedName>
        <fullName evidence="2">Uncharacterized protein</fullName>
    </submittedName>
</protein>
<evidence type="ECO:0000313" key="2">
    <source>
        <dbReference type="EMBL" id="CAB3803180.1"/>
    </source>
</evidence>
<reference evidence="2 3" key="1">
    <citation type="submission" date="2020-04" db="EMBL/GenBank/DDBJ databases">
        <authorList>
            <person name="De Canck E."/>
        </authorList>
    </citation>
    <scope>NUCLEOTIDE SEQUENCE [LARGE SCALE GENOMIC DNA]</scope>
    <source>
        <strain evidence="2 3">LMG 28688</strain>
    </source>
</reference>
<accession>A0A6J5GLV0</accession>
<dbReference type="Proteomes" id="UP000494119">
    <property type="component" value="Unassembled WGS sequence"/>
</dbReference>
<organism evidence="2 3">
    <name type="scientific">Paraburkholderia caffeinitolerans</name>
    <dbReference type="NCBI Taxonomy" id="1723730"/>
    <lineage>
        <taxon>Bacteria</taxon>
        <taxon>Pseudomonadati</taxon>
        <taxon>Pseudomonadota</taxon>
        <taxon>Betaproteobacteria</taxon>
        <taxon>Burkholderiales</taxon>
        <taxon>Burkholderiaceae</taxon>
        <taxon>Paraburkholderia</taxon>
    </lineage>
</organism>
<dbReference type="AlphaFoldDB" id="A0A6J5GLV0"/>
<name>A0A6J5GLV0_9BURK</name>
<evidence type="ECO:0000256" key="1">
    <source>
        <dbReference type="SAM" id="MobiDB-lite"/>
    </source>
</evidence>
<feature type="region of interest" description="Disordered" evidence="1">
    <location>
        <begin position="1"/>
        <end position="26"/>
    </location>
</feature>
<sequence length="38" mass="4010">MNANAARALSDEQKEPNMTMPSNDIPVSAIAAAPRVAR</sequence>
<evidence type="ECO:0000313" key="3">
    <source>
        <dbReference type="Proteomes" id="UP000494119"/>
    </source>
</evidence>